<dbReference type="GO" id="GO:0003723">
    <property type="term" value="F:RNA binding"/>
    <property type="evidence" value="ECO:0007669"/>
    <property type="project" value="UniProtKB-KW"/>
</dbReference>
<dbReference type="InterPro" id="IPR039047">
    <property type="entry name" value="PHAX"/>
</dbReference>
<dbReference type="GeneTree" id="ENSGT00390000011084"/>
<evidence type="ECO:0000256" key="6">
    <source>
        <dbReference type="ARBA" id="ARBA00022490"/>
    </source>
</evidence>
<dbReference type="AlphaFoldDB" id="A0A8C4QBN0"/>
<evidence type="ECO:0000313" key="13">
    <source>
        <dbReference type="Ensembl" id="ENSEBUP00000013046.1"/>
    </source>
</evidence>
<dbReference type="OMA" id="ADEISFX"/>
<dbReference type="Pfam" id="PF10258">
    <property type="entry name" value="PHAX_RNA-bd"/>
    <property type="match status" value="1"/>
</dbReference>
<keyword evidence="9" id="KW-0539">Nucleus</keyword>
<feature type="region of interest" description="Disordered" evidence="11">
    <location>
        <begin position="92"/>
        <end position="111"/>
    </location>
</feature>
<evidence type="ECO:0000256" key="3">
    <source>
        <dbReference type="ARBA" id="ARBA00006094"/>
    </source>
</evidence>
<feature type="compositionally biased region" description="Pro residues" evidence="11">
    <location>
        <begin position="391"/>
        <end position="401"/>
    </location>
</feature>
<feature type="region of interest" description="Disordered" evidence="11">
    <location>
        <begin position="181"/>
        <end position="224"/>
    </location>
</feature>
<evidence type="ECO:0000313" key="14">
    <source>
        <dbReference type="Proteomes" id="UP000694388"/>
    </source>
</evidence>
<dbReference type="Gene3D" id="1.10.10.1440">
    <property type="entry name" value="PHAX RNA-binding domain"/>
    <property type="match status" value="1"/>
</dbReference>
<comment type="similarity">
    <text evidence="3">Belongs to the PHAX family.</text>
</comment>
<feature type="region of interest" description="Disordered" evidence="11">
    <location>
        <begin position="1"/>
        <end position="82"/>
    </location>
</feature>
<evidence type="ECO:0000256" key="8">
    <source>
        <dbReference type="ARBA" id="ARBA00022927"/>
    </source>
</evidence>
<keyword evidence="8" id="KW-0653">Protein transport</keyword>
<evidence type="ECO:0000256" key="4">
    <source>
        <dbReference type="ARBA" id="ARBA00016856"/>
    </source>
</evidence>
<name>A0A8C4QBN0_EPTBU</name>
<sequence>MDAELVEELEEGEVSDCDSPSETDAALVPGRASMVLTPPPPQVPPPPPPGPSLAASRYRSVVASYSSGDESSGDSDDDGHENLCKRRRLQVLGRPQGQALSPAAAPASWPSNVTSKKVNNIWGGVLQEQRQDGLANVLGILGMEGDFSLQSRQSESYNYLLAQSIMAKEREEEIQKLEADDGQMQEEMSNGTSDADFGMNHVPDESGPAKRKRRPVKERLGERKEMDFEGNFELKEDDSTGKVVSEIAHRLREPKKTLIERVVKCVGVRKSLELLSETVEIEKHGGMMILNGTRRRTPGGVYLNLLKNTPSITQQQIKEIFYEENQRDYNDRKLAVRRRRNVLAQRMKHAIRGLELHDAEDEASRETFASDTAEAQLEALEDPNGRDVHAPPTPQPPPSPAAPDAVDCLELETTNDLDLF</sequence>
<organism evidence="13 14">
    <name type="scientific">Eptatretus burgeri</name>
    <name type="common">Inshore hagfish</name>
    <dbReference type="NCBI Taxonomy" id="7764"/>
    <lineage>
        <taxon>Eukaryota</taxon>
        <taxon>Metazoa</taxon>
        <taxon>Chordata</taxon>
        <taxon>Craniata</taxon>
        <taxon>Vertebrata</taxon>
        <taxon>Cyclostomata</taxon>
        <taxon>Myxini</taxon>
        <taxon>Myxiniformes</taxon>
        <taxon>Myxinidae</taxon>
        <taxon>Eptatretinae</taxon>
        <taxon>Eptatretus</taxon>
    </lineage>
</organism>
<dbReference type="FunFam" id="1.10.10.1440:FF:000001">
    <property type="entry name" value="phosphorylated adapter RNA export protein-like"/>
    <property type="match status" value="1"/>
</dbReference>
<evidence type="ECO:0000256" key="1">
    <source>
        <dbReference type="ARBA" id="ARBA00004123"/>
    </source>
</evidence>
<dbReference type="GO" id="GO:0005634">
    <property type="term" value="C:nucleus"/>
    <property type="evidence" value="ECO:0007669"/>
    <property type="project" value="UniProtKB-SubCell"/>
</dbReference>
<feature type="region of interest" description="Disordered" evidence="11">
    <location>
        <begin position="359"/>
        <end position="405"/>
    </location>
</feature>
<keyword evidence="6" id="KW-0963">Cytoplasm</keyword>
<evidence type="ECO:0000256" key="5">
    <source>
        <dbReference type="ARBA" id="ARBA00022448"/>
    </source>
</evidence>
<feature type="compositionally biased region" description="Low complexity" evidence="11">
    <location>
        <begin position="54"/>
        <end position="70"/>
    </location>
</feature>
<evidence type="ECO:0000256" key="2">
    <source>
        <dbReference type="ARBA" id="ARBA00004496"/>
    </source>
</evidence>
<reference evidence="13" key="2">
    <citation type="submission" date="2025-09" db="UniProtKB">
        <authorList>
            <consortium name="Ensembl"/>
        </authorList>
    </citation>
    <scope>IDENTIFICATION</scope>
</reference>
<dbReference type="Ensembl" id="ENSEBUT00000013622.1">
    <property type="protein sequence ID" value="ENSEBUP00000013046.1"/>
    <property type="gene ID" value="ENSEBUG00000008250.1"/>
</dbReference>
<proteinExistence type="inferred from homology"/>
<evidence type="ECO:0000259" key="12">
    <source>
        <dbReference type="Pfam" id="PF10258"/>
    </source>
</evidence>
<feature type="domain" description="Phosphorylated adapter RNA export protein RNA-binding" evidence="12">
    <location>
        <begin position="243"/>
        <end position="326"/>
    </location>
</feature>
<evidence type="ECO:0000256" key="10">
    <source>
        <dbReference type="ARBA" id="ARBA00030834"/>
    </source>
</evidence>
<keyword evidence="7" id="KW-0694">RNA-binding</keyword>
<accession>A0A8C4QBN0</accession>
<dbReference type="InterPro" id="IPR019385">
    <property type="entry name" value="PHAX_RNA-binding_domain"/>
</dbReference>
<feature type="compositionally biased region" description="Low complexity" evidence="11">
    <location>
        <begin position="99"/>
        <end position="111"/>
    </location>
</feature>
<feature type="compositionally biased region" description="Acidic residues" evidence="11">
    <location>
        <begin position="1"/>
        <end position="21"/>
    </location>
</feature>
<dbReference type="GO" id="GO:0015031">
    <property type="term" value="P:protein transport"/>
    <property type="evidence" value="ECO:0007669"/>
    <property type="project" value="UniProtKB-KW"/>
</dbReference>
<keyword evidence="5" id="KW-0813">Transport</keyword>
<dbReference type="PANTHER" id="PTHR13135:SF0">
    <property type="entry name" value="PHOSPHORYLATED ADAPTER RNA EXPORT PROTEIN"/>
    <property type="match status" value="1"/>
</dbReference>
<feature type="compositionally biased region" description="Pro residues" evidence="11">
    <location>
        <begin position="37"/>
        <end position="51"/>
    </location>
</feature>
<evidence type="ECO:0000256" key="9">
    <source>
        <dbReference type="ARBA" id="ARBA00023242"/>
    </source>
</evidence>
<comment type="subcellular location">
    <subcellularLocation>
        <location evidence="2">Cytoplasm</location>
    </subcellularLocation>
    <subcellularLocation>
        <location evidence="1">Nucleus</location>
    </subcellularLocation>
</comment>
<dbReference type="Proteomes" id="UP000694388">
    <property type="component" value="Unplaced"/>
</dbReference>
<dbReference type="GO" id="GO:0005737">
    <property type="term" value="C:cytoplasm"/>
    <property type="evidence" value="ECO:0007669"/>
    <property type="project" value="UniProtKB-SubCell"/>
</dbReference>
<evidence type="ECO:0000256" key="7">
    <source>
        <dbReference type="ARBA" id="ARBA00022884"/>
    </source>
</evidence>
<protein>
    <recommendedName>
        <fullName evidence="4">Phosphorylated adapter RNA export protein</fullName>
    </recommendedName>
    <alternativeName>
        <fullName evidence="10">RNA U small nuclear RNA export adapter protein</fullName>
    </alternativeName>
</protein>
<reference evidence="13" key="1">
    <citation type="submission" date="2025-08" db="UniProtKB">
        <authorList>
            <consortium name="Ensembl"/>
        </authorList>
    </citation>
    <scope>IDENTIFICATION</scope>
</reference>
<dbReference type="InterPro" id="IPR038092">
    <property type="entry name" value="PHAX_RNA-binding_sf"/>
</dbReference>
<evidence type="ECO:0000256" key="11">
    <source>
        <dbReference type="SAM" id="MobiDB-lite"/>
    </source>
</evidence>
<dbReference type="PANTHER" id="PTHR13135">
    <property type="entry name" value="CYTOSOLIC RESINIFERATOXIN BINDING PROTEIN RBP-26"/>
    <property type="match status" value="1"/>
</dbReference>
<keyword evidence="14" id="KW-1185">Reference proteome</keyword>
<dbReference type="GO" id="GO:0006408">
    <property type="term" value="P:snRNA export from nucleus"/>
    <property type="evidence" value="ECO:0007669"/>
    <property type="project" value="InterPro"/>
</dbReference>